<dbReference type="PANTHER" id="PTHR30136:SF8">
    <property type="entry name" value="TRANSCRIPTIONAL REGULATORY PROTEIN"/>
    <property type="match status" value="1"/>
</dbReference>
<sequence length="259" mass="27660">MPKISGAAGEGVQSVVLVLRILETLAQAGKPLGVTTLAQELGTTKSRIHRHLRTLVQEGYVGQAPETERYLVGPRLVTLGRAVSEDLDLANAATSALQELRDSLGHFSVVSQMDVEGVRVLKTVSGKSAIEIGVRQGSLLSFHGSAQGKVALAFGPPELRSRVLRSRLDMLTPHTVVSASTLDRELEQIRERGWAVAPNEAMIGINTLAAPILDVSNAVVGTVGIVDSIQYIEAQPSAEQIRRIVEAGRRISQAMGHRG</sequence>
<dbReference type="AlphaFoldDB" id="A0AAU7JCK4"/>
<dbReference type="InterPro" id="IPR029016">
    <property type="entry name" value="GAF-like_dom_sf"/>
</dbReference>
<dbReference type="SUPFAM" id="SSF55781">
    <property type="entry name" value="GAF domain-like"/>
    <property type="match status" value="1"/>
</dbReference>
<dbReference type="InterPro" id="IPR014757">
    <property type="entry name" value="Tscrpt_reg_IclR_C"/>
</dbReference>
<evidence type="ECO:0000256" key="1">
    <source>
        <dbReference type="ARBA" id="ARBA00023015"/>
    </source>
</evidence>
<dbReference type="CDD" id="cd00090">
    <property type="entry name" value="HTH_ARSR"/>
    <property type="match status" value="1"/>
</dbReference>
<accession>A0AAU7JCK4</accession>
<dbReference type="SUPFAM" id="SSF46785">
    <property type="entry name" value="Winged helix' DNA-binding domain"/>
    <property type="match status" value="1"/>
</dbReference>
<dbReference type="PROSITE" id="PS51077">
    <property type="entry name" value="HTH_ICLR"/>
    <property type="match status" value="1"/>
</dbReference>
<dbReference type="GO" id="GO:0003700">
    <property type="term" value="F:DNA-binding transcription factor activity"/>
    <property type="evidence" value="ECO:0007669"/>
    <property type="project" value="TreeGrafter"/>
</dbReference>
<dbReference type="RefSeq" id="WP_406854950.1">
    <property type="nucleotide sequence ID" value="NZ_CP157484.1"/>
</dbReference>
<keyword evidence="3" id="KW-0804">Transcription</keyword>
<feature type="domain" description="HTH iclR-type" evidence="4">
    <location>
        <begin position="12"/>
        <end position="74"/>
    </location>
</feature>
<evidence type="ECO:0000313" key="6">
    <source>
        <dbReference type="EMBL" id="XBO38113.1"/>
    </source>
</evidence>
<dbReference type="FunFam" id="1.10.10.10:FF:000056">
    <property type="entry name" value="IclR family transcriptional regulator"/>
    <property type="match status" value="1"/>
</dbReference>
<dbReference type="GO" id="GO:0003677">
    <property type="term" value="F:DNA binding"/>
    <property type="evidence" value="ECO:0007669"/>
    <property type="project" value="UniProtKB-KW"/>
</dbReference>
<dbReference type="Gene3D" id="1.10.10.10">
    <property type="entry name" value="Winged helix-like DNA-binding domain superfamily/Winged helix DNA-binding domain"/>
    <property type="match status" value="1"/>
</dbReference>
<dbReference type="Pfam" id="PF01614">
    <property type="entry name" value="IclR_C"/>
    <property type="match status" value="1"/>
</dbReference>
<name>A0AAU7JCK4_9HYPH</name>
<dbReference type="Pfam" id="PF09339">
    <property type="entry name" value="HTH_IclR"/>
    <property type="match status" value="1"/>
</dbReference>
<dbReference type="Gene3D" id="3.30.450.40">
    <property type="match status" value="1"/>
</dbReference>
<evidence type="ECO:0000259" key="5">
    <source>
        <dbReference type="PROSITE" id="PS51078"/>
    </source>
</evidence>
<evidence type="ECO:0000256" key="2">
    <source>
        <dbReference type="ARBA" id="ARBA00023125"/>
    </source>
</evidence>
<keyword evidence="2" id="KW-0238">DNA-binding</keyword>
<dbReference type="PANTHER" id="PTHR30136">
    <property type="entry name" value="HELIX-TURN-HELIX TRANSCRIPTIONAL REGULATOR, ICLR FAMILY"/>
    <property type="match status" value="1"/>
</dbReference>
<dbReference type="InterPro" id="IPR050707">
    <property type="entry name" value="HTH_MetabolicPath_Reg"/>
</dbReference>
<dbReference type="EMBL" id="CP157484">
    <property type="protein sequence ID" value="XBO38113.1"/>
    <property type="molecule type" value="Genomic_DNA"/>
</dbReference>
<dbReference type="GO" id="GO:0045892">
    <property type="term" value="P:negative regulation of DNA-templated transcription"/>
    <property type="evidence" value="ECO:0007669"/>
    <property type="project" value="TreeGrafter"/>
</dbReference>
<dbReference type="SMART" id="SM00346">
    <property type="entry name" value="HTH_ICLR"/>
    <property type="match status" value="1"/>
</dbReference>
<proteinExistence type="predicted"/>
<reference evidence="6" key="1">
    <citation type="submission" date="2024-05" db="EMBL/GenBank/DDBJ databases">
        <authorList>
            <person name="Kim S."/>
            <person name="Heo J."/>
            <person name="Choi H."/>
            <person name="Choi Y."/>
            <person name="Kwon S.-W."/>
            <person name="Kim Y."/>
        </authorList>
    </citation>
    <scope>NUCLEOTIDE SEQUENCE</scope>
    <source>
        <strain evidence="6">KACC 23698</strain>
    </source>
</reference>
<keyword evidence="1" id="KW-0805">Transcription regulation</keyword>
<dbReference type="InterPro" id="IPR036390">
    <property type="entry name" value="WH_DNA-bd_sf"/>
</dbReference>
<evidence type="ECO:0000256" key="3">
    <source>
        <dbReference type="ARBA" id="ARBA00023163"/>
    </source>
</evidence>
<feature type="domain" description="IclR-ED" evidence="5">
    <location>
        <begin position="75"/>
        <end position="257"/>
    </location>
</feature>
<dbReference type="PROSITE" id="PS51078">
    <property type="entry name" value="ICLR_ED"/>
    <property type="match status" value="1"/>
</dbReference>
<protein>
    <submittedName>
        <fullName evidence="6">IclR family transcriptional regulator</fullName>
    </submittedName>
</protein>
<dbReference type="InterPro" id="IPR036388">
    <property type="entry name" value="WH-like_DNA-bd_sf"/>
</dbReference>
<gene>
    <name evidence="6" type="ORF">ABEG18_20715</name>
</gene>
<dbReference type="InterPro" id="IPR011991">
    <property type="entry name" value="ArsR-like_HTH"/>
</dbReference>
<organism evidence="6">
    <name type="scientific">Alsobacter sp. KACC 23698</name>
    <dbReference type="NCBI Taxonomy" id="3149229"/>
    <lineage>
        <taxon>Bacteria</taxon>
        <taxon>Pseudomonadati</taxon>
        <taxon>Pseudomonadota</taxon>
        <taxon>Alphaproteobacteria</taxon>
        <taxon>Hyphomicrobiales</taxon>
        <taxon>Alsobacteraceae</taxon>
        <taxon>Alsobacter</taxon>
    </lineage>
</organism>
<dbReference type="InterPro" id="IPR005471">
    <property type="entry name" value="Tscrpt_reg_IclR_N"/>
</dbReference>
<evidence type="ECO:0000259" key="4">
    <source>
        <dbReference type="PROSITE" id="PS51077"/>
    </source>
</evidence>